<comment type="similarity">
    <text evidence="2">Belongs to the TfdA dioxygenase family.</text>
</comment>
<sequence>MTSVYSPDSASSSTTLHPSQDQYVSLDDASRIDLSDSIGTVFSGVQLSALAQDQAEELAKIVAERGVVFYEGQYDFNPSEQDRFIAYFDSSHAATTTSKHDSTQESGPEVIPSPVHHEWQSDSTHQAETPSLSIQMIGEAETITAETAWVSQYGVYDSLSIPVQRLVAEVTAFHGSGKQTAEHPAVRTHPITSLRALNIVLGNVSRIPQLKKKESDKLLELLDYELQSAAEHTIRWKWKAGDVALWDNRCTAYRHISGASSLKQYSTHVSFLREKAYYDPSSESRSECQSRIHRQEKEERERIEAIKRRYNNTPLRRIIARQSSRETTLMQISPIQSMPQNQQNLGQ</sequence>
<evidence type="ECO:0000313" key="9">
    <source>
        <dbReference type="EMBL" id="KAK3201540.1"/>
    </source>
</evidence>
<dbReference type="GO" id="GO:0046872">
    <property type="term" value="F:metal ion binding"/>
    <property type="evidence" value="ECO:0007669"/>
    <property type="project" value="UniProtKB-KW"/>
</dbReference>
<comment type="caution">
    <text evidence="9">The sequence shown here is derived from an EMBL/GenBank/DDBJ whole genome shotgun (WGS) entry which is preliminary data.</text>
</comment>
<accession>A0AAN6LRP1</accession>
<evidence type="ECO:0000259" key="8">
    <source>
        <dbReference type="Pfam" id="PF02668"/>
    </source>
</evidence>
<dbReference type="PANTHER" id="PTHR30468">
    <property type="entry name" value="ALPHA-KETOGLUTARATE-DEPENDENT SULFONATE DIOXYGENASE"/>
    <property type="match status" value="1"/>
</dbReference>
<evidence type="ECO:0000256" key="4">
    <source>
        <dbReference type="ARBA" id="ARBA00022964"/>
    </source>
</evidence>
<gene>
    <name evidence="9" type="ORF">GRF29_185g1276388</name>
</gene>
<evidence type="ECO:0000256" key="7">
    <source>
        <dbReference type="SAM" id="MobiDB-lite"/>
    </source>
</evidence>
<dbReference type="AlphaFoldDB" id="A0AAN6LRP1"/>
<dbReference type="Pfam" id="PF02668">
    <property type="entry name" value="TauD"/>
    <property type="match status" value="1"/>
</dbReference>
<dbReference type="Proteomes" id="UP001280581">
    <property type="component" value="Unassembled WGS sequence"/>
</dbReference>
<keyword evidence="10" id="KW-1185">Reference proteome</keyword>
<dbReference type="SUPFAM" id="SSF51197">
    <property type="entry name" value="Clavaminate synthase-like"/>
    <property type="match status" value="1"/>
</dbReference>
<dbReference type="InterPro" id="IPR042098">
    <property type="entry name" value="TauD-like_sf"/>
</dbReference>
<dbReference type="InterPro" id="IPR051323">
    <property type="entry name" value="AtsK-like"/>
</dbReference>
<evidence type="ECO:0000256" key="1">
    <source>
        <dbReference type="ARBA" id="ARBA00001954"/>
    </source>
</evidence>
<evidence type="ECO:0000256" key="2">
    <source>
        <dbReference type="ARBA" id="ARBA00005896"/>
    </source>
</evidence>
<name>A0AAN6LRP1_9PLEO</name>
<dbReference type="Gene3D" id="3.60.130.10">
    <property type="entry name" value="Clavaminate synthase-like"/>
    <property type="match status" value="1"/>
</dbReference>
<reference evidence="9 10" key="1">
    <citation type="submission" date="2021-02" db="EMBL/GenBank/DDBJ databases">
        <title>Genome assembly of Pseudopithomyces chartarum.</title>
        <authorList>
            <person name="Jauregui R."/>
            <person name="Singh J."/>
            <person name="Voisey C."/>
        </authorList>
    </citation>
    <scope>NUCLEOTIDE SEQUENCE [LARGE SCALE GENOMIC DNA]</scope>
    <source>
        <strain evidence="9 10">AGR01</strain>
    </source>
</reference>
<protein>
    <recommendedName>
        <fullName evidence="8">TauD/TfdA-like domain-containing protein</fullName>
    </recommendedName>
</protein>
<feature type="region of interest" description="Disordered" evidence="7">
    <location>
        <begin position="96"/>
        <end position="129"/>
    </location>
</feature>
<evidence type="ECO:0000256" key="3">
    <source>
        <dbReference type="ARBA" id="ARBA00022723"/>
    </source>
</evidence>
<keyword evidence="3" id="KW-0479">Metal-binding</keyword>
<keyword evidence="4" id="KW-0223">Dioxygenase</keyword>
<proteinExistence type="inferred from homology"/>
<evidence type="ECO:0000256" key="6">
    <source>
        <dbReference type="ARBA" id="ARBA00023004"/>
    </source>
</evidence>
<dbReference type="GO" id="GO:0005737">
    <property type="term" value="C:cytoplasm"/>
    <property type="evidence" value="ECO:0007669"/>
    <property type="project" value="TreeGrafter"/>
</dbReference>
<dbReference type="PANTHER" id="PTHR30468:SF31">
    <property type="entry name" value="ALPHA-KETOGLUTARATE-DEPENDENT SULFONATE DIOXYGENASE-RELATED"/>
    <property type="match status" value="1"/>
</dbReference>
<keyword evidence="5" id="KW-0560">Oxidoreductase</keyword>
<feature type="domain" description="TauD/TfdA-like" evidence="8">
    <location>
        <begin position="34"/>
        <end position="252"/>
    </location>
</feature>
<evidence type="ECO:0000313" key="10">
    <source>
        <dbReference type="Proteomes" id="UP001280581"/>
    </source>
</evidence>
<dbReference type="InterPro" id="IPR003819">
    <property type="entry name" value="TauD/TfdA-like"/>
</dbReference>
<dbReference type="GO" id="GO:0016706">
    <property type="term" value="F:2-oxoglutarate-dependent dioxygenase activity"/>
    <property type="evidence" value="ECO:0007669"/>
    <property type="project" value="TreeGrafter"/>
</dbReference>
<comment type="cofactor">
    <cofactor evidence="1">
        <name>Fe(2+)</name>
        <dbReference type="ChEBI" id="CHEBI:29033"/>
    </cofactor>
</comment>
<dbReference type="EMBL" id="WVTA01000016">
    <property type="protein sequence ID" value="KAK3201540.1"/>
    <property type="molecule type" value="Genomic_DNA"/>
</dbReference>
<organism evidence="9 10">
    <name type="scientific">Pseudopithomyces chartarum</name>
    <dbReference type="NCBI Taxonomy" id="1892770"/>
    <lineage>
        <taxon>Eukaryota</taxon>
        <taxon>Fungi</taxon>
        <taxon>Dikarya</taxon>
        <taxon>Ascomycota</taxon>
        <taxon>Pezizomycotina</taxon>
        <taxon>Dothideomycetes</taxon>
        <taxon>Pleosporomycetidae</taxon>
        <taxon>Pleosporales</taxon>
        <taxon>Massarineae</taxon>
        <taxon>Didymosphaeriaceae</taxon>
        <taxon>Pseudopithomyces</taxon>
    </lineage>
</organism>
<keyword evidence="6" id="KW-0408">Iron</keyword>
<evidence type="ECO:0000256" key="5">
    <source>
        <dbReference type="ARBA" id="ARBA00023002"/>
    </source>
</evidence>